<comment type="function">
    <text evidence="1">May be involved in spermatogenesis.</text>
</comment>
<dbReference type="PANTHER" id="PTHR33588:SF1">
    <property type="entry name" value="CILIA- AND FLAGELLA-ASSOCIATED PROTEIN 299"/>
    <property type="match status" value="1"/>
</dbReference>
<evidence type="ECO:0000256" key="3">
    <source>
        <dbReference type="ARBA" id="ARBA00004496"/>
    </source>
</evidence>
<protein>
    <recommendedName>
        <fullName evidence="4">Cilia- and flagella-associated protein 299</fullName>
    </recommendedName>
</protein>
<dbReference type="GO" id="GO:0005634">
    <property type="term" value="C:nucleus"/>
    <property type="evidence" value="ECO:0007669"/>
    <property type="project" value="UniProtKB-SubCell"/>
</dbReference>
<reference evidence="7 8" key="1">
    <citation type="journal article" date="2024" name="BMC Genomics">
        <title>De novo assembly and annotation of Popillia japonica's genome with initial clues to its potential as an invasive pest.</title>
        <authorList>
            <person name="Cucini C."/>
            <person name="Boschi S."/>
            <person name="Funari R."/>
            <person name="Cardaioli E."/>
            <person name="Iannotti N."/>
            <person name="Marturano G."/>
            <person name="Paoli F."/>
            <person name="Bruttini M."/>
            <person name="Carapelli A."/>
            <person name="Frati F."/>
            <person name="Nardi F."/>
        </authorList>
    </citation>
    <scope>NUCLEOTIDE SEQUENCE [LARGE SCALE GENOMIC DNA]</scope>
    <source>
        <strain evidence="7">DMR45628</strain>
    </source>
</reference>
<dbReference type="GO" id="GO:0005737">
    <property type="term" value="C:cytoplasm"/>
    <property type="evidence" value="ECO:0007669"/>
    <property type="project" value="UniProtKB-SubCell"/>
</dbReference>
<dbReference type="InterPro" id="IPR027887">
    <property type="entry name" value="DUF4464"/>
</dbReference>
<dbReference type="Proteomes" id="UP001458880">
    <property type="component" value="Unassembled WGS sequence"/>
</dbReference>
<name>A0AAW1LWN9_POPJA</name>
<organism evidence="7 8">
    <name type="scientific">Popillia japonica</name>
    <name type="common">Japanese beetle</name>
    <dbReference type="NCBI Taxonomy" id="7064"/>
    <lineage>
        <taxon>Eukaryota</taxon>
        <taxon>Metazoa</taxon>
        <taxon>Ecdysozoa</taxon>
        <taxon>Arthropoda</taxon>
        <taxon>Hexapoda</taxon>
        <taxon>Insecta</taxon>
        <taxon>Pterygota</taxon>
        <taxon>Neoptera</taxon>
        <taxon>Endopterygota</taxon>
        <taxon>Coleoptera</taxon>
        <taxon>Polyphaga</taxon>
        <taxon>Scarabaeiformia</taxon>
        <taxon>Scarabaeidae</taxon>
        <taxon>Rutelinae</taxon>
        <taxon>Popillia</taxon>
    </lineage>
</organism>
<dbReference type="Pfam" id="PF14713">
    <property type="entry name" value="DUF4464"/>
    <property type="match status" value="1"/>
</dbReference>
<proteinExistence type="predicted"/>
<keyword evidence="5" id="KW-0963">Cytoplasm</keyword>
<evidence type="ECO:0000256" key="2">
    <source>
        <dbReference type="ARBA" id="ARBA00004123"/>
    </source>
</evidence>
<comment type="caution">
    <text evidence="7">The sequence shown here is derived from an EMBL/GenBank/DDBJ whole genome shotgun (WGS) entry which is preliminary data.</text>
</comment>
<evidence type="ECO:0000256" key="4">
    <source>
        <dbReference type="ARBA" id="ARBA00021436"/>
    </source>
</evidence>
<evidence type="ECO:0000256" key="5">
    <source>
        <dbReference type="ARBA" id="ARBA00022490"/>
    </source>
</evidence>
<comment type="subcellular location">
    <subcellularLocation>
        <location evidence="3">Cytoplasm</location>
    </subcellularLocation>
    <subcellularLocation>
        <location evidence="2">Nucleus</location>
    </subcellularLocation>
</comment>
<evidence type="ECO:0000256" key="1">
    <source>
        <dbReference type="ARBA" id="ARBA00003056"/>
    </source>
</evidence>
<gene>
    <name evidence="7" type="ORF">QE152_g9988</name>
</gene>
<evidence type="ECO:0000313" key="7">
    <source>
        <dbReference type="EMBL" id="KAK9738298.1"/>
    </source>
</evidence>
<dbReference type="PANTHER" id="PTHR33588">
    <property type="entry name" value="CILIA- AND FLAGELLA-ASSOCIATED PROTEIN 299"/>
    <property type="match status" value="1"/>
</dbReference>
<sequence length="246" mass="28564">MAAITATPQVEADKPTATPQVEADKRLVQFRTYEDYLTSLVIVSDHCYLQSTSLGRTIAELGYRSSGETLTREQFEKRLAAVIEYLYPTFKPYVLASENLVIQDPFLKEMALRECSNRMGILATIIFLRHFTFKTGFEVSGYIDYGERLVNEDWKPFFKGLQRLWPRPTDLGYYHWRIDKSACNDSKNYKVIIDPKKGLQFQNRYDRKVICVDPAVPPGSNSTRLRIHTDLYENVILYDHVVMQRI</sequence>
<evidence type="ECO:0000313" key="8">
    <source>
        <dbReference type="Proteomes" id="UP001458880"/>
    </source>
</evidence>
<dbReference type="EMBL" id="JASPKY010000088">
    <property type="protein sequence ID" value="KAK9738298.1"/>
    <property type="molecule type" value="Genomic_DNA"/>
</dbReference>
<keyword evidence="8" id="KW-1185">Reference proteome</keyword>
<dbReference type="AlphaFoldDB" id="A0AAW1LWN9"/>
<evidence type="ECO:0000256" key="6">
    <source>
        <dbReference type="ARBA" id="ARBA00023242"/>
    </source>
</evidence>
<keyword evidence="6" id="KW-0539">Nucleus</keyword>
<accession>A0AAW1LWN9</accession>